<reference evidence="1" key="1">
    <citation type="submission" date="2024-09" db="EMBL/GenBank/DDBJ databases">
        <title>Black Yeasts Isolated from many extreme environments.</title>
        <authorList>
            <person name="Coleine C."/>
            <person name="Stajich J.E."/>
            <person name="Selbmann L."/>
        </authorList>
    </citation>
    <scope>NUCLEOTIDE SEQUENCE</scope>
    <source>
        <strain evidence="1">CCFEE 5737</strain>
    </source>
</reference>
<keyword evidence="2" id="KW-1185">Reference proteome</keyword>
<dbReference type="Proteomes" id="UP001186974">
    <property type="component" value="Unassembled WGS sequence"/>
</dbReference>
<organism evidence="1 2">
    <name type="scientific">Coniosporium uncinatum</name>
    <dbReference type="NCBI Taxonomy" id="93489"/>
    <lineage>
        <taxon>Eukaryota</taxon>
        <taxon>Fungi</taxon>
        <taxon>Dikarya</taxon>
        <taxon>Ascomycota</taxon>
        <taxon>Pezizomycotina</taxon>
        <taxon>Dothideomycetes</taxon>
        <taxon>Dothideomycetes incertae sedis</taxon>
        <taxon>Coniosporium</taxon>
    </lineage>
</organism>
<evidence type="ECO:0000313" key="2">
    <source>
        <dbReference type="Proteomes" id="UP001186974"/>
    </source>
</evidence>
<gene>
    <name evidence="1" type="ORF">LTS18_002232</name>
</gene>
<name>A0ACC3CS69_9PEZI</name>
<feature type="non-terminal residue" evidence="1">
    <location>
        <position position="1"/>
    </location>
</feature>
<protein>
    <submittedName>
        <fullName evidence="1">Uncharacterized protein</fullName>
    </submittedName>
</protein>
<accession>A0ACC3CS69</accession>
<dbReference type="EMBL" id="JAWDJW010012451">
    <property type="protein sequence ID" value="KAK3044080.1"/>
    <property type="molecule type" value="Genomic_DNA"/>
</dbReference>
<evidence type="ECO:0000313" key="1">
    <source>
        <dbReference type="EMBL" id="KAK3044080.1"/>
    </source>
</evidence>
<comment type="caution">
    <text evidence="1">The sequence shown here is derived from an EMBL/GenBank/DDBJ whole genome shotgun (WGS) entry which is preliminary data.</text>
</comment>
<proteinExistence type="predicted"/>
<sequence>IHVATETIIPEIAATDRATAGTMIGETGGTMADVSVVMTDAIDLETVVAHGRLEKAGIGNTGTRGMMNATARATGL</sequence>